<gene>
    <name evidence="10" type="ORF">BSZ40_01680</name>
</gene>
<evidence type="ECO:0000256" key="6">
    <source>
        <dbReference type="ARBA" id="ARBA00038076"/>
    </source>
</evidence>
<feature type="domain" description="ABC3 transporter permease C-terminal" evidence="8">
    <location>
        <begin position="293"/>
        <end position="409"/>
    </location>
</feature>
<comment type="similarity">
    <text evidence="6">Belongs to the ABC-4 integral membrane protein family.</text>
</comment>
<evidence type="ECO:0000256" key="5">
    <source>
        <dbReference type="ARBA" id="ARBA00023136"/>
    </source>
</evidence>
<comment type="caution">
    <text evidence="10">The sequence shown here is derived from an EMBL/GenBank/DDBJ whole genome shotgun (WGS) entry which is preliminary data.</text>
</comment>
<dbReference type="InterPro" id="IPR025857">
    <property type="entry name" value="MacB_PCD"/>
</dbReference>
<keyword evidence="3 7" id="KW-0812">Transmembrane</keyword>
<dbReference type="GO" id="GO:0022857">
    <property type="term" value="F:transmembrane transporter activity"/>
    <property type="evidence" value="ECO:0007669"/>
    <property type="project" value="TreeGrafter"/>
</dbReference>
<feature type="transmembrane region" description="Helical" evidence="7">
    <location>
        <begin position="380"/>
        <end position="406"/>
    </location>
</feature>
<dbReference type="Proteomes" id="UP000185612">
    <property type="component" value="Unassembled WGS sequence"/>
</dbReference>
<evidence type="ECO:0000259" key="8">
    <source>
        <dbReference type="Pfam" id="PF02687"/>
    </source>
</evidence>
<dbReference type="InterPro" id="IPR050250">
    <property type="entry name" value="Macrolide_Exporter_MacB"/>
</dbReference>
<keyword evidence="5 7" id="KW-0472">Membrane</keyword>
<dbReference type="GO" id="GO:0005886">
    <property type="term" value="C:plasma membrane"/>
    <property type="evidence" value="ECO:0007669"/>
    <property type="project" value="UniProtKB-SubCell"/>
</dbReference>
<feature type="transmembrane region" description="Helical" evidence="7">
    <location>
        <begin position="22"/>
        <end position="43"/>
    </location>
</feature>
<proteinExistence type="inferred from homology"/>
<dbReference type="AlphaFoldDB" id="A0A1Q5PZC1"/>
<dbReference type="EMBL" id="MQVS01000001">
    <property type="protein sequence ID" value="OKL52826.1"/>
    <property type="molecule type" value="Genomic_DNA"/>
</dbReference>
<dbReference type="OrthoDB" id="3510103at2"/>
<evidence type="ECO:0000313" key="10">
    <source>
        <dbReference type="EMBL" id="OKL52826.1"/>
    </source>
</evidence>
<protein>
    <submittedName>
        <fullName evidence="10">Uncharacterized protein</fullName>
    </submittedName>
</protein>
<keyword evidence="2" id="KW-1003">Cell membrane</keyword>
<organism evidence="10 11">
    <name type="scientific">Buchananella hordeovulneris</name>
    <dbReference type="NCBI Taxonomy" id="52770"/>
    <lineage>
        <taxon>Bacteria</taxon>
        <taxon>Bacillati</taxon>
        <taxon>Actinomycetota</taxon>
        <taxon>Actinomycetes</taxon>
        <taxon>Actinomycetales</taxon>
        <taxon>Actinomycetaceae</taxon>
        <taxon>Buchananella</taxon>
    </lineage>
</organism>
<dbReference type="STRING" id="52770.BSZ40_01680"/>
<accession>A0A1Q5PZC1</accession>
<dbReference type="PANTHER" id="PTHR30572">
    <property type="entry name" value="MEMBRANE COMPONENT OF TRANSPORTER-RELATED"/>
    <property type="match status" value="1"/>
</dbReference>
<keyword evidence="4 7" id="KW-1133">Transmembrane helix</keyword>
<evidence type="ECO:0000256" key="2">
    <source>
        <dbReference type="ARBA" id="ARBA00022475"/>
    </source>
</evidence>
<evidence type="ECO:0000256" key="7">
    <source>
        <dbReference type="SAM" id="Phobius"/>
    </source>
</evidence>
<feature type="transmembrane region" description="Helical" evidence="7">
    <location>
        <begin position="333"/>
        <end position="360"/>
    </location>
</feature>
<sequence>MIGLLGSLTEAWIQVRISRVRVLLSLIGVAVAVAVMAGVIAFGRVVAQAQTETIERYAGRPGTVQMFVTPGLSTQITPDGGMAAEETGGQRPPATREQTLKAIDDAMQRFAVRYYSVVLDVSDIKARVPRGLMPLQAKVVDLNYGPIHRVKLHEGRWFTQQDAERLAPAVIISHSLAAEIDALDKSGPITLRLSGGAETKAVVVGITPPQEYEPPSIYMLRSSFDKVKIKQENENSQTMLEVWLPPEKEAAGRQAIPEVIEAVTGKNSVMPIPSEGMLVEDNHSQMIKIVSGLGVVVLALGALSLINIAVVTVRARIHEIGIRRALGATSGRVFFSILLESVLATFVAGVVGVAVIIGTFRYIPFARLQVVVEDFPPFPVSAAVAGLAAATLVGALAGIIPAWIAVRVKPIDAIRY</sequence>
<evidence type="ECO:0000256" key="3">
    <source>
        <dbReference type="ARBA" id="ARBA00022692"/>
    </source>
</evidence>
<dbReference type="Pfam" id="PF02687">
    <property type="entry name" value="FtsX"/>
    <property type="match status" value="1"/>
</dbReference>
<dbReference type="PANTHER" id="PTHR30572:SF4">
    <property type="entry name" value="ABC TRANSPORTER PERMEASE YTRF"/>
    <property type="match status" value="1"/>
</dbReference>
<feature type="transmembrane region" description="Helical" evidence="7">
    <location>
        <begin position="289"/>
        <end position="313"/>
    </location>
</feature>
<keyword evidence="11" id="KW-1185">Reference proteome</keyword>
<evidence type="ECO:0000256" key="1">
    <source>
        <dbReference type="ARBA" id="ARBA00004651"/>
    </source>
</evidence>
<comment type="subcellular location">
    <subcellularLocation>
        <location evidence="1">Cell membrane</location>
        <topology evidence="1">Multi-pass membrane protein</topology>
    </subcellularLocation>
</comment>
<feature type="domain" description="MacB-like periplasmic core" evidence="9">
    <location>
        <begin position="23"/>
        <end position="224"/>
    </location>
</feature>
<dbReference type="InterPro" id="IPR003838">
    <property type="entry name" value="ABC3_permease_C"/>
</dbReference>
<reference evidence="11" key="1">
    <citation type="submission" date="2016-12" db="EMBL/GenBank/DDBJ databases">
        <authorList>
            <person name="Meng X."/>
        </authorList>
    </citation>
    <scope>NUCLEOTIDE SEQUENCE [LARGE SCALE GENOMIC DNA]</scope>
    <source>
        <strain evidence="11">DSM 20732</strain>
    </source>
</reference>
<evidence type="ECO:0000259" key="9">
    <source>
        <dbReference type="Pfam" id="PF12704"/>
    </source>
</evidence>
<evidence type="ECO:0000313" key="11">
    <source>
        <dbReference type="Proteomes" id="UP000185612"/>
    </source>
</evidence>
<name>A0A1Q5PZC1_9ACTO</name>
<dbReference type="Pfam" id="PF12704">
    <property type="entry name" value="MacB_PCD"/>
    <property type="match status" value="1"/>
</dbReference>
<evidence type="ECO:0000256" key="4">
    <source>
        <dbReference type="ARBA" id="ARBA00022989"/>
    </source>
</evidence>
<dbReference type="RefSeq" id="WP_073822606.1">
    <property type="nucleotide sequence ID" value="NZ_JAUNKL010000020.1"/>
</dbReference>